<feature type="region of interest" description="Disordered" evidence="1">
    <location>
        <begin position="1"/>
        <end position="98"/>
    </location>
</feature>
<feature type="compositionally biased region" description="Basic and acidic residues" evidence="1">
    <location>
        <begin position="435"/>
        <end position="454"/>
    </location>
</feature>
<sequence>MAAVASSAWAHAVPMDETNGFSQPQRTDTLRSMTSITSTTNNNKRSASNGRRPSAFDIASDSEAIGTRKASIRASNNSSVGRKRSRNTLRDKKDAVPEANVDDSAWIHRDKLAQIEIQEMEEAGIPYVRQSRRSSSTGPGSQQQGGGASARTSRSASRTGGRRAGSRERHSDAPTRPGSGEQDGNGGPLYGSFDEYQHRKRVSTIPAADDEEEREHERRFDGSGMDTELRTPEEVSGANQLSASKQLRPSTSRIPVSKASPVPVPQQVVDRESPMTRSRGGSGAWSGAWDEMQYARRSSIGSQGVLDDAEGGRSRSRPTSSYLQQTSGIENSPPAKARLPGKAAPTSAGRKVSGPAPGSANGRPTSSHYKPRTSSLASKARPGSSSGMGGMGHKSRPSTSSHAPEGEAPWIASMYKPDPRLPPDQQLLPTHAKRLMQEQWEKDGKTGTAYDREGNLLNDSPFPTPTKPLGLETGQNSNGGLIPMTSPHNGGISPASSGGREKPWPLSPQKSDTKSETGSLRPGTSGGYKITPTIAAVPDVRRSPVANGGDVMAATPRLPDYDEKDLEGEKTKKSCGCCIIM</sequence>
<feature type="compositionally biased region" description="Low complexity" evidence="1">
    <location>
        <begin position="1"/>
        <end position="13"/>
    </location>
</feature>
<evidence type="ECO:0000313" key="2">
    <source>
        <dbReference type="EMBL" id="KAK5708007.1"/>
    </source>
</evidence>
<name>A0AAN7VXJ0_9PEZI</name>
<feature type="compositionally biased region" description="Low complexity" evidence="1">
    <location>
        <begin position="149"/>
        <end position="159"/>
    </location>
</feature>
<evidence type="ECO:0000313" key="3">
    <source>
        <dbReference type="Proteomes" id="UP001310594"/>
    </source>
</evidence>
<proteinExistence type="predicted"/>
<dbReference type="Proteomes" id="UP001310594">
    <property type="component" value="Unassembled WGS sequence"/>
</dbReference>
<accession>A0AAN7VXJ0</accession>
<comment type="caution">
    <text evidence="2">The sequence shown here is derived from an EMBL/GenBank/DDBJ whole genome shotgun (WGS) entry which is preliminary data.</text>
</comment>
<evidence type="ECO:0008006" key="4">
    <source>
        <dbReference type="Google" id="ProtNLM"/>
    </source>
</evidence>
<feature type="compositionally biased region" description="Polar residues" evidence="1">
    <location>
        <begin position="362"/>
        <end position="377"/>
    </location>
</feature>
<reference evidence="2" key="1">
    <citation type="submission" date="2023-08" db="EMBL/GenBank/DDBJ databases">
        <title>Black Yeasts Isolated from many extreme environments.</title>
        <authorList>
            <person name="Coleine C."/>
            <person name="Stajich J.E."/>
            <person name="Selbmann L."/>
        </authorList>
    </citation>
    <scope>NUCLEOTIDE SEQUENCE</scope>
    <source>
        <strain evidence="2">CCFEE 5810</strain>
    </source>
</reference>
<feature type="compositionally biased region" description="Basic and acidic residues" evidence="1">
    <location>
        <begin position="215"/>
        <end position="233"/>
    </location>
</feature>
<feature type="compositionally biased region" description="Polar residues" evidence="1">
    <location>
        <begin position="19"/>
        <end position="31"/>
    </location>
</feature>
<dbReference type="AlphaFoldDB" id="A0AAN7VXJ0"/>
<gene>
    <name evidence="2" type="ORF">LTR97_000547</name>
</gene>
<feature type="compositionally biased region" description="Polar residues" evidence="1">
    <location>
        <begin position="317"/>
        <end position="330"/>
    </location>
</feature>
<organism evidence="2 3">
    <name type="scientific">Elasticomyces elasticus</name>
    <dbReference type="NCBI Taxonomy" id="574655"/>
    <lineage>
        <taxon>Eukaryota</taxon>
        <taxon>Fungi</taxon>
        <taxon>Dikarya</taxon>
        <taxon>Ascomycota</taxon>
        <taxon>Pezizomycotina</taxon>
        <taxon>Dothideomycetes</taxon>
        <taxon>Dothideomycetidae</taxon>
        <taxon>Mycosphaerellales</taxon>
        <taxon>Teratosphaeriaceae</taxon>
        <taxon>Elasticomyces</taxon>
    </lineage>
</organism>
<feature type="region of interest" description="Disordered" evidence="1">
    <location>
        <begin position="130"/>
        <end position="567"/>
    </location>
</feature>
<feature type="compositionally biased region" description="Low complexity" evidence="1">
    <location>
        <begin position="32"/>
        <end position="43"/>
    </location>
</feature>
<feature type="compositionally biased region" description="Low complexity" evidence="1">
    <location>
        <begin position="133"/>
        <end position="142"/>
    </location>
</feature>
<feature type="compositionally biased region" description="Polar residues" evidence="1">
    <location>
        <begin position="237"/>
        <end position="254"/>
    </location>
</feature>
<protein>
    <recommendedName>
        <fullName evidence="4">TeaA receptor TeaR</fullName>
    </recommendedName>
</protein>
<evidence type="ECO:0000256" key="1">
    <source>
        <dbReference type="SAM" id="MobiDB-lite"/>
    </source>
</evidence>
<dbReference type="EMBL" id="JAVRQU010000001">
    <property type="protein sequence ID" value="KAK5708007.1"/>
    <property type="molecule type" value="Genomic_DNA"/>
</dbReference>